<reference evidence="2 5" key="2">
    <citation type="submission" date="2016-10" db="EMBL/GenBank/DDBJ databases">
        <authorList>
            <person name="de Groot N.N."/>
        </authorList>
    </citation>
    <scope>NUCLEOTIDE SEQUENCE [LARGE SCALE GENOMIC DNA]</scope>
    <source>
        <strain evidence="5">BP1-145</strain>
        <strain evidence="2">BP1-148</strain>
    </source>
</reference>
<keyword evidence="3" id="KW-0548">Nucleotidyltransferase</keyword>
<evidence type="ECO:0000313" key="4">
    <source>
        <dbReference type="Proteomes" id="UP000198779"/>
    </source>
</evidence>
<dbReference type="SUPFAM" id="SSF159283">
    <property type="entry name" value="Guanosine diphospho-D-mannose pyrophosphorylase/mannose-6-phosphate isomerase linker domain"/>
    <property type="match status" value="1"/>
</dbReference>
<dbReference type="InterPro" id="IPR005835">
    <property type="entry name" value="NTP_transferase_dom"/>
</dbReference>
<sequence>MNISKSNYCIILAGGRGKRLWPSSRMERPKQFLDFFGTGRTQLQDTFCRMTSIVPKENIYVCTCKEYEHWVHEQLPELQDGCLMIEPINRNTAGSVAWAMLNIQKRDENASIVIVPSDQYITGEDAFKRNVIDGLDLVGQKDMVLVMGIKPTRPEPGYGYIQMGSNGEFDHVYRIQSFVEKPEREFAQIFMDSGEFLWNTGLILSNANHLRHCLRDLFLELFAPGMCENHNYTIDQVIGYIERNYASLPNVAIDQGLLQQGNQVYVMQVDFGWADMGTWHSIYEFMSHGTDDNVVLDSEVMMDDCKGNIIKLPKGHIGIINGLEGYIVAEEGDVLLICKKSDSSSLIRKYVNEVGIRYGEEFI</sequence>
<dbReference type="SUPFAM" id="SSF53448">
    <property type="entry name" value="Nucleotide-diphospho-sugar transferases"/>
    <property type="match status" value="1"/>
</dbReference>
<dbReference type="Proteomes" id="UP000199134">
    <property type="component" value="Unassembled WGS sequence"/>
</dbReference>
<accession>A0A1H0GM86</accession>
<dbReference type="GO" id="GO:0004475">
    <property type="term" value="F:mannose-1-phosphate guanylyltransferase (GTP) activity"/>
    <property type="evidence" value="ECO:0007669"/>
    <property type="project" value="TreeGrafter"/>
</dbReference>
<evidence type="ECO:0000313" key="2">
    <source>
        <dbReference type="EMBL" id="SDG76909.1"/>
    </source>
</evidence>
<dbReference type="PANTHER" id="PTHR46390">
    <property type="entry name" value="MANNOSE-1-PHOSPHATE GUANYLYLTRANSFERASE"/>
    <property type="match status" value="1"/>
</dbReference>
<dbReference type="GO" id="GO:0009298">
    <property type="term" value="P:GDP-mannose biosynthetic process"/>
    <property type="evidence" value="ECO:0007669"/>
    <property type="project" value="TreeGrafter"/>
</dbReference>
<gene>
    <name evidence="3" type="ORF">SAMN04487900_10969</name>
    <name evidence="2" type="ORF">SAMN04487901_10944</name>
</gene>
<dbReference type="STRING" id="645274.SAMN04487901_10944"/>
<dbReference type="RefSeq" id="WP_091817627.1">
    <property type="nucleotide sequence ID" value="NZ_FNCQ01000009.1"/>
</dbReference>
<dbReference type="AlphaFoldDB" id="A0A1H0GM86"/>
<dbReference type="Pfam" id="PF00483">
    <property type="entry name" value="NTP_transferase"/>
    <property type="match status" value="1"/>
</dbReference>
<dbReference type="InterPro" id="IPR051161">
    <property type="entry name" value="Mannose-6P_isomerase_type2"/>
</dbReference>
<keyword evidence="4" id="KW-1185">Reference proteome</keyword>
<dbReference type="EMBL" id="FNIW01000009">
    <property type="protein sequence ID" value="SDO07879.1"/>
    <property type="molecule type" value="Genomic_DNA"/>
</dbReference>
<dbReference type="InterPro" id="IPR029044">
    <property type="entry name" value="Nucleotide-diphossugar_trans"/>
</dbReference>
<reference evidence="3 4" key="1">
    <citation type="submission" date="2016-10" db="EMBL/GenBank/DDBJ databases">
        <authorList>
            <person name="Varghese N."/>
            <person name="Submissions S."/>
        </authorList>
    </citation>
    <scope>NUCLEOTIDE SEQUENCE</scope>
    <source>
        <strain evidence="3">BP1-145</strain>
        <strain evidence="4">BP1-148</strain>
    </source>
</reference>
<evidence type="ECO:0000313" key="5">
    <source>
        <dbReference type="Proteomes" id="UP000199134"/>
    </source>
</evidence>
<feature type="domain" description="Nucleotidyl transferase" evidence="1">
    <location>
        <begin position="10"/>
        <end position="288"/>
    </location>
</feature>
<dbReference type="Gene3D" id="3.90.550.10">
    <property type="entry name" value="Spore Coat Polysaccharide Biosynthesis Protein SpsA, Chain A"/>
    <property type="match status" value="1"/>
</dbReference>
<name>A0A1H0GM86_9BACT</name>
<accession>A0A1G7WY96</accession>
<dbReference type="PANTHER" id="PTHR46390:SF1">
    <property type="entry name" value="MANNOSE-1-PHOSPHATE GUANYLYLTRANSFERASE"/>
    <property type="match status" value="1"/>
</dbReference>
<dbReference type="EMBL" id="FNCQ01000009">
    <property type="protein sequence ID" value="SDG76909.1"/>
    <property type="molecule type" value="Genomic_DNA"/>
</dbReference>
<protein>
    <submittedName>
        <fullName evidence="3">Mannose-1-phosphate guanylyltransferase</fullName>
    </submittedName>
</protein>
<evidence type="ECO:0000313" key="3">
    <source>
        <dbReference type="EMBL" id="SDO07879.1"/>
    </source>
</evidence>
<dbReference type="OrthoDB" id="9806359at2"/>
<keyword evidence="2" id="KW-0808">Transferase</keyword>
<proteinExistence type="predicted"/>
<evidence type="ECO:0000259" key="1">
    <source>
        <dbReference type="Pfam" id="PF00483"/>
    </source>
</evidence>
<dbReference type="Proteomes" id="UP000198779">
    <property type="component" value="Unassembled WGS sequence"/>
</dbReference>
<organism evidence="3 5">
    <name type="scientific">Prevotella communis</name>
    <dbReference type="NCBI Taxonomy" id="2913614"/>
    <lineage>
        <taxon>Bacteria</taxon>
        <taxon>Pseudomonadati</taxon>
        <taxon>Bacteroidota</taxon>
        <taxon>Bacteroidia</taxon>
        <taxon>Bacteroidales</taxon>
        <taxon>Prevotellaceae</taxon>
        <taxon>Prevotella</taxon>
    </lineage>
</organism>